<keyword evidence="3" id="KW-1185">Reference proteome</keyword>
<evidence type="ECO:0000313" key="2">
    <source>
        <dbReference type="EMBL" id="KAJ4848069.1"/>
    </source>
</evidence>
<dbReference type="Pfam" id="PF12776">
    <property type="entry name" value="Myb_DNA-bind_3"/>
    <property type="match status" value="1"/>
</dbReference>
<evidence type="ECO:0000313" key="3">
    <source>
        <dbReference type="Proteomes" id="UP001141552"/>
    </source>
</evidence>
<dbReference type="AlphaFoldDB" id="A0A9Q0JND7"/>
<name>A0A9Q0JND7_9ROSI</name>
<sequence>MSSISSSKYVWTSEEDEKLIKAMLELKEKGTYDDEEKGGFRKGHAKELVKILAEKLPEHGLRETNISSRCKTLRKIYVSMCDLKSINRSGFGWDEEKKMFTAPASVWNDYVKSHLDASRLRGKPFLYYDEMSLIYGQDRATGQAVKVQRRMQLEVDIEENSNANTNKENDGLEEDSMSVAELEVLIGSTKGGTSSKSMHKIGKGTDGLVACLDHLTDTVGAAYNRESEDFGKLVDILASSDRKKDESMIKLNEELRKIRSLSFHERHKVCVRPVRDLELLNYFLRLEDDEKEPWIMWYLSN</sequence>
<organism evidence="2 3">
    <name type="scientific">Turnera subulata</name>
    <dbReference type="NCBI Taxonomy" id="218843"/>
    <lineage>
        <taxon>Eukaryota</taxon>
        <taxon>Viridiplantae</taxon>
        <taxon>Streptophyta</taxon>
        <taxon>Embryophyta</taxon>
        <taxon>Tracheophyta</taxon>
        <taxon>Spermatophyta</taxon>
        <taxon>Magnoliopsida</taxon>
        <taxon>eudicotyledons</taxon>
        <taxon>Gunneridae</taxon>
        <taxon>Pentapetalae</taxon>
        <taxon>rosids</taxon>
        <taxon>fabids</taxon>
        <taxon>Malpighiales</taxon>
        <taxon>Passifloraceae</taxon>
        <taxon>Turnera</taxon>
    </lineage>
</organism>
<dbReference type="Proteomes" id="UP001141552">
    <property type="component" value="Unassembled WGS sequence"/>
</dbReference>
<comment type="caution">
    <text evidence="2">The sequence shown here is derived from an EMBL/GenBank/DDBJ whole genome shotgun (WGS) entry which is preliminary data.</text>
</comment>
<reference evidence="2" key="1">
    <citation type="submission" date="2022-02" db="EMBL/GenBank/DDBJ databases">
        <authorList>
            <person name="Henning P.M."/>
            <person name="McCubbin A.G."/>
            <person name="Shore J.S."/>
        </authorList>
    </citation>
    <scope>NUCLEOTIDE SEQUENCE</scope>
    <source>
        <strain evidence="2">F60SS</strain>
        <tissue evidence="2">Leaves</tissue>
    </source>
</reference>
<gene>
    <name evidence="2" type="ORF">Tsubulata_041262</name>
</gene>
<proteinExistence type="predicted"/>
<reference evidence="2" key="2">
    <citation type="journal article" date="2023" name="Plants (Basel)">
        <title>Annotation of the Turnera subulata (Passifloraceae) Draft Genome Reveals the S-Locus Evolved after the Divergence of Turneroideae from Passifloroideae in a Stepwise Manner.</title>
        <authorList>
            <person name="Henning P.M."/>
            <person name="Roalson E.H."/>
            <person name="Mir W."/>
            <person name="McCubbin A.G."/>
            <person name="Shore J.S."/>
        </authorList>
    </citation>
    <scope>NUCLEOTIDE SEQUENCE</scope>
    <source>
        <strain evidence="2">F60SS</strain>
    </source>
</reference>
<dbReference type="PANTHER" id="PTHR46250">
    <property type="entry name" value="MYB/SANT-LIKE DNA-BINDING DOMAIN PROTEIN-RELATED"/>
    <property type="match status" value="1"/>
</dbReference>
<accession>A0A9Q0JND7</accession>
<protein>
    <recommendedName>
        <fullName evidence="1">Myb/SANT-like domain-containing protein</fullName>
    </recommendedName>
</protein>
<dbReference type="InterPro" id="IPR024752">
    <property type="entry name" value="Myb/SANT-like_dom"/>
</dbReference>
<evidence type="ECO:0000259" key="1">
    <source>
        <dbReference type="Pfam" id="PF12776"/>
    </source>
</evidence>
<dbReference type="EMBL" id="JAKUCV010001010">
    <property type="protein sequence ID" value="KAJ4848069.1"/>
    <property type="molecule type" value="Genomic_DNA"/>
</dbReference>
<dbReference type="PANTHER" id="PTHR46250:SF15">
    <property type="entry name" value="OS01G0523800 PROTEIN"/>
    <property type="match status" value="1"/>
</dbReference>
<feature type="domain" description="Myb/SANT-like" evidence="1">
    <location>
        <begin position="11"/>
        <end position="110"/>
    </location>
</feature>
<dbReference type="OrthoDB" id="618098at2759"/>